<feature type="domain" description="CobQ/CobB/MinD/ParA nucleotide binding" evidence="2">
    <location>
        <begin position="68"/>
        <end position="412"/>
    </location>
</feature>
<proteinExistence type="predicted"/>
<evidence type="ECO:0000259" key="2">
    <source>
        <dbReference type="Pfam" id="PF01656"/>
    </source>
</evidence>
<dbReference type="Pfam" id="PF01656">
    <property type="entry name" value="CbiA"/>
    <property type="match status" value="1"/>
</dbReference>
<evidence type="ECO:0000256" key="1">
    <source>
        <dbReference type="SAM" id="MobiDB-lite"/>
    </source>
</evidence>
<feature type="region of interest" description="Disordered" evidence="1">
    <location>
        <begin position="1"/>
        <end position="37"/>
    </location>
</feature>
<feature type="compositionally biased region" description="Pro residues" evidence="1">
    <location>
        <begin position="20"/>
        <end position="33"/>
    </location>
</feature>
<dbReference type="GO" id="GO:0004713">
    <property type="term" value="F:protein tyrosine kinase activity"/>
    <property type="evidence" value="ECO:0007669"/>
    <property type="project" value="TreeGrafter"/>
</dbReference>
<sequence>MSEIVLTSRTAGRPVAAAPPSSPARPAPAPPERLSPAARDQAGFEGAFENALASAVRGLVGRGMRTLLITSSAAGEGKSTLTAHLGRALARSGRESVVLVDADPYRPTLRRIFGLRGDRGLGELIEETYLADLAHLQGLSVGVGDWMEVLRGQQRTGDLALREGDVVCVARFVKGSLACLMVGGSQDGDRLGDRLVRAGRIDREQRDAALRLQETTGRMLGDLLHALGWVAAEHIAGVVREQAADRVRVLVALAQPECRFQELAEAHLPASGGRTPCEPIDAGIDALLDGRIGRFLRDPLLSNQVASCLSDTATRNLKVLPQGSRPCDFMHAPFLSSFPLLMARLARSHDIVLVDAPPVSLTTPTVALAARVDGVVMVVKAVRSRRPAVRRAVEELRRGGANVLGAVLNQVDVAGDAMLTPYYRAAAAER</sequence>
<comment type="caution">
    <text evidence="3">The sequence shown here is derived from an EMBL/GenBank/DDBJ whole genome shotgun (WGS) entry which is preliminary data.</text>
</comment>
<organism evidence="3 4">
    <name type="scientific">Eiseniibacteriota bacterium</name>
    <dbReference type="NCBI Taxonomy" id="2212470"/>
    <lineage>
        <taxon>Bacteria</taxon>
        <taxon>Candidatus Eiseniibacteriota</taxon>
    </lineage>
</organism>
<dbReference type="Proteomes" id="UP000319771">
    <property type="component" value="Unassembled WGS sequence"/>
</dbReference>
<protein>
    <recommendedName>
        <fullName evidence="2">CobQ/CobB/MinD/ParA nucleotide binding domain-containing protein</fullName>
    </recommendedName>
</protein>
<dbReference type="InterPro" id="IPR027417">
    <property type="entry name" value="P-loop_NTPase"/>
</dbReference>
<gene>
    <name evidence="3" type="ORF">E6K81_03220</name>
</gene>
<feature type="compositionally biased region" description="Polar residues" evidence="1">
    <location>
        <begin position="1"/>
        <end position="10"/>
    </location>
</feature>
<dbReference type="SUPFAM" id="SSF52540">
    <property type="entry name" value="P-loop containing nucleoside triphosphate hydrolases"/>
    <property type="match status" value="1"/>
</dbReference>
<accession>A0A538UCV5</accession>
<dbReference type="SUPFAM" id="SSF160246">
    <property type="entry name" value="EspE N-terminal domain-like"/>
    <property type="match status" value="1"/>
</dbReference>
<dbReference type="AlphaFoldDB" id="A0A538UCV5"/>
<dbReference type="InterPro" id="IPR037257">
    <property type="entry name" value="T2SS_E_N_sf"/>
</dbReference>
<dbReference type="Gene3D" id="3.40.50.300">
    <property type="entry name" value="P-loop containing nucleotide triphosphate hydrolases"/>
    <property type="match status" value="2"/>
</dbReference>
<dbReference type="GO" id="GO:0005886">
    <property type="term" value="C:plasma membrane"/>
    <property type="evidence" value="ECO:0007669"/>
    <property type="project" value="TreeGrafter"/>
</dbReference>
<dbReference type="EMBL" id="VBPB01000047">
    <property type="protein sequence ID" value="TMQ73722.1"/>
    <property type="molecule type" value="Genomic_DNA"/>
</dbReference>
<evidence type="ECO:0000313" key="3">
    <source>
        <dbReference type="EMBL" id="TMQ73722.1"/>
    </source>
</evidence>
<reference evidence="3 4" key="1">
    <citation type="journal article" date="2019" name="Nat. Microbiol.">
        <title>Mediterranean grassland soil C-N compound turnover is dependent on rainfall and depth, and is mediated by genomically divergent microorganisms.</title>
        <authorList>
            <person name="Diamond S."/>
            <person name="Andeer P.F."/>
            <person name="Li Z."/>
            <person name="Crits-Christoph A."/>
            <person name="Burstein D."/>
            <person name="Anantharaman K."/>
            <person name="Lane K.R."/>
            <person name="Thomas B.C."/>
            <person name="Pan C."/>
            <person name="Northen T.R."/>
            <person name="Banfield J.F."/>
        </authorList>
    </citation>
    <scope>NUCLEOTIDE SEQUENCE [LARGE SCALE GENOMIC DNA]</scope>
    <source>
        <strain evidence="3">WS_11</strain>
    </source>
</reference>
<name>A0A538UCV5_UNCEI</name>
<dbReference type="InterPro" id="IPR002586">
    <property type="entry name" value="CobQ/CobB/MinD/ParA_Nub-bd_dom"/>
</dbReference>
<evidence type="ECO:0000313" key="4">
    <source>
        <dbReference type="Proteomes" id="UP000319771"/>
    </source>
</evidence>
<dbReference type="PANTHER" id="PTHR32309:SF13">
    <property type="entry name" value="FERRIC ENTEROBACTIN TRANSPORT PROTEIN FEPE"/>
    <property type="match status" value="1"/>
</dbReference>
<dbReference type="InterPro" id="IPR050445">
    <property type="entry name" value="Bact_polysacc_biosynth/exp"/>
</dbReference>
<dbReference type="PANTHER" id="PTHR32309">
    <property type="entry name" value="TYROSINE-PROTEIN KINASE"/>
    <property type="match status" value="1"/>
</dbReference>